<keyword evidence="1" id="KW-0732">Signal</keyword>
<gene>
    <name evidence="2" type="ORF">GGQ74_000279</name>
</gene>
<evidence type="ECO:0008006" key="4">
    <source>
        <dbReference type="Google" id="ProtNLM"/>
    </source>
</evidence>
<dbReference type="EMBL" id="JAATJA010000001">
    <property type="protein sequence ID" value="NJB66639.1"/>
    <property type="molecule type" value="Genomic_DNA"/>
</dbReference>
<keyword evidence="3" id="KW-1185">Reference proteome</keyword>
<proteinExistence type="predicted"/>
<evidence type="ECO:0000313" key="3">
    <source>
        <dbReference type="Proteomes" id="UP000580856"/>
    </source>
</evidence>
<sequence length="306" mass="33534">MRHRTFVLLIVGLALVAAAFPCVSSAFAAEVAVSWRPDDEQSTIRGRADALGAGFVRAVHADALALLPGELSEERSALLRERLAVTARDYVQSYSELGFEESEDGEGRLKTLRLDVTVNRPALKKELKRLGVFYTVRGTRPFELRLSGDASGAWAELGRLQSLTGVYARTGAEPLVSLVFGEDGLWSGTISSADESWTEVDKELDALWIRLWAHHFTRPGADAGMLTSLTLTVRGWYAADGVKGFDAELSTWEKARESAELVRVDMLPDGIAAMWKVTTLDRDALVARLDAYLPSRGLSYSFEALP</sequence>
<comment type="caution">
    <text evidence="2">The sequence shown here is derived from an EMBL/GenBank/DDBJ whole genome shotgun (WGS) entry which is preliminary data.</text>
</comment>
<feature type="signal peptide" evidence="1">
    <location>
        <begin position="1"/>
        <end position="28"/>
    </location>
</feature>
<name>A0A846QPK6_9BACT</name>
<reference evidence="2 3" key="1">
    <citation type="submission" date="2020-03" db="EMBL/GenBank/DDBJ databases">
        <title>Genomic Encyclopedia of Type Strains, Phase IV (KMG-IV): sequencing the most valuable type-strain genomes for metagenomic binning, comparative biology and taxonomic classification.</title>
        <authorList>
            <person name="Goeker M."/>
        </authorList>
    </citation>
    <scope>NUCLEOTIDE SEQUENCE [LARGE SCALE GENOMIC DNA]</scope>
    <source>
        <strain evidence="2 3">DSM 24233</strain>
    </source>
</reference>
<protein>
    <recommendedName>
        <fullName evidence="4">Lipoprotein</fullName>
    </recommendedName>
</protein>
<organism evidence="2 3">
    <name type="scientific">Desulfobaculum xiamenense</name>
    <dbReference type="NCBI Taxonomy" id="995050"/>
    <lineage>
        <taxon>Bacteria</taxon>
        <taxon>Pseudomonadati</taxon>
        <taxon>Thermodesulfobacteriota</taxon>
        <taxon>Desulfovibrionia</taxon>
        <taxon>Desulfovibrionales</taxon>
        <taxon>Desulfovibrionaceae</taxon>
        <taxon>Desulfobaculum</taxon>
    </lineage>
</organism>
<dbReference type="RefSeq" id="WP_167939761.1">
    <property type="nucleotide sequence ID" value="NZ_JAATJA010000001.1"/>
</dbReference>
<feature type="chain" id="PRO_5032841841" description="Lipoprotein" evidence="1">
    <location>
        <begin position="29"/>
        <end position="306"/>
    </location>
</feature>
<accession>A0A846QPK6</accession>
<dbReference type="AlphaFoldDB" id="A0A846QPK6"/>
<dbReference type="Proteomes" id="UP000580856">
    <property type="component" value="Unassembled WGS sequence"/>
</dbReference>
<evidence type="ECO:0000256" key="1">
    <source>
        <dbReference type="SAM" id="SignalP"/>
    </source>
</evidence>
<evidence type="ECO:0000313" key="2">
    <source>
        <dbReference type="EMBL" id="NJB66639.1"/>
    </source>
</evidence>